<name>A0A7S0MJU4_9CRYP</name>
<dbReference type="PROSITE" id="PS00440">
    <property type="entry name" value="ACYLTRANSF_C_2"/>
    <property type="match status" value="1"/>
</dbReference>
<gene>
    <name evidence="7" type="ORF">CCUR1050_LOCUS21357</name>
</gene>
<dbReference type="InterPro" id="IPR042231">
    <property type="entry name" value="Cho/carn_acyl_trans_2"/>
</dbReference>
<evidence type="ECO:0000256" key="1">
    <source>
        <dbReference type="ARBA" id="ARBA00005232"/>
    </source>
</evidence>
<dbReference type="InterPro" id="IPR039551">
    <property type="entry name" value="Cho/carn_acyl_trans"/>
</dbReference>
<evidence type="ECO:0000313" key="7">
    <source>
        <dbReference type="EMBL" id="CAD8643673.1"/>
    </source>
</evidence>
<evidence type="ECO:0000259" key="6">
    <source>
        <dbReference type="Pfam" id="PF00755"/>
    </source>
</evidence>
<feature type="active site" description="Proton acceptor" evidence="4">
    <location>
        <position position="358"/>
    </location>
</feature>
<dbReference type="EMBL" id="HBEZ01038763">
    <property type="protein sequence ID" value="CAD8643673.1"/>
    <property type="molecule type" value="Transcribed_RNA"/>
</dbReference>
<comment type="similarity">
    <text evidence="1 5">Belongs to the carnitine/choline acetyltransferase family.</text>
</comment>
<organism evidence="7">
    <name type="scientific">Cryptomonas curvata</name>
    <dbReference type="NCBI Taxonomy" id="233186"/>
    <lineage>
        <taxon>Eukaryota</taxon>
        <taxon>Cryptophyceae</taxon>
        <taxon>Cryptomonadales</taxon>
        <taxon>Cryptomonadaceae</taxon>
        <taxon>Cryptomonas</taxon>
    </lineage>
</organism>
<dbReference type="InterPro" id="IPR000542">
    <property type="entry name" value="Carn_acyl_trans"/>
</dbReference>
<evidence type="ECO:0000256" key="2">
    <source>
        <dbReference type="ARBA" id="ARBA00022679"/>
    </source>
</evidence>
<evidence type="ECO:0000256" key="3">
    <source>
        <dbReference type="ARBA" id="ARBA00023315"/>
    </source>
</evidence>
<dbReference type="PANTHER" id="PTHR22589">
    <property type="entry name" value="CARNITINE O-ACYLTRANSFERASE"/>
    <property type="match status" value="1"/>
</dbReference>
<dbReference type="InterPro" id="IPR023213">
    <property type="entry name" value="CAT-like_dom_sf"/>
</dbReference>
<dbReference type="Gene3D" id="3.30.559.70">
    <property type="entry name" value="Choline/Carnitine o-acyltransferase, domain 2"/>
    <property type="match status" value="1"/>
</dbReference>
<dbReference type="PANTHER" id="PTHR22589:SF103">
    <property type="entry name" value="CARNITINE O-ACETYL-TRANSFERASE, ISOFORM A-RELATED"/>
    <property type="match status" value="1"/>
</dbReference>
<protein>
    <recommendedName>
        <fullName evidence="6">Choline/carnitine acyltransferase domain-containing protein</fullName>
    </recommendedName>
</protein>
<dbReference type="Pfam" id="PF00755">
    <property type="entry name" value="Carn_acyltransf"/>
    <property type="match status" value="1"/>
</dbReference>
<dbReference type="AlphaFoldDB" id="A0A7S0MJU4"/>
<dbReference type="SUPFAM" id="SSF52777">
    <property type="entry name" value="CoA-dependent acyltransferases"/>
    <property type="match status" value="2"/>
</dbReference>
<dbReference type="Gene3D" id="3.30.559.10">
    <property type="entry name" value="Chloramphenicol acetyltransferase-like domain"/>
    <property type="match status" value="1"/>
</dbReference>
<evidence type="ECO:0000256" key="4">
    <source>
        <dbReference type="PIRSR" id="PIRSR600542-1"/>
    </source>
</evidence>
<proteinExistence type="inferred from homology"/>
<accession>A0A7S0MJU4</accession>
<keyword evidence="3 5" id="KW-0012">Acyltransferase</keyword>
<dbReference type="GO" id="GO:0016746">
    <property type="term" value="F:acyltransferase activity"/>
    <property type="evidence" value="ECO:0007669"/>
    <property type="project" value="UniProtKB-KW"/>
</dbReference>
<keyword evidence="2 5" id="KW-0808">Transferase</keyword>
<sequence length="671" mass="72915">MNLTISECSTDDLYVEKPHIQWFVPMSVTATNKFQSVLPRLPVPDLSSTVVKFLKSVRPLLKDDEFNRVCALAFQSVTSEQGRKLQDKLIERAKSKPDSSWLIDWWNDWCYLTDREPLVFFVSYFYAFKDVLGYIRQDTNGPAQSAVAAALVHHAISFRSELLAGTLPPDMSGNKPQCMAQYAYIFNSCRVPGVEKDHYVTYDPLSNKHIVVLCRGHVYSFNVISEDGTPLSTVALQTAFEAVLADARTLGDNAHPIGILTSDVRDRWAEARTQLLGCKSASINEIKSSMLNKIGLELIQSAILAVCLDKDDLSGECCERASQRARAFWHGDGRNRFFDKTLQFIVLASGRCGFVGEHALSDGSPTLRLCDSILSRIAGRGQGGIKAEVAGKSTPQVASKPTCPKQIRRLAWRIPQGVREAMVTAAIAFDRLVAEHALSVVVVEGLGRDGIKLLGLPPDAICQLALQLAFFRVQGRAGATYEAASTRGFLHGRTETIRSCTVEAQAFVAKMQDLAASDADRRTALAAAVTQHQQLTREAGQGLGVDRHLLGLRLLRKDGEPELPLLADPAYRASCSWELSTSTLASEGFESWGFGEVVPHGFGVGYSALAGATTFAVTCRETGGGSEAAAARSRAMSAAIKTAMEDIAALCKRTAPQGQAATLARGARSRL</sequence>
<evidence type="ECO:0000256" key="5">
    <source>
        <dbReference type="RuleBase" id="RU003801"/>
    </source>
</evidence>
<feature type="domain" description="Choline/carnitine acyltransferase" evidence="6">
    <location>
        <begin position="41"/>
        <end position="621"/>
    </location>
</feature>
<reference evidence="7" key="1">
    <citation type="submission" date="2021-01" db="EMBL/GenBank/DDBJ databases">
        <authorList>
            <person name="Corre E."/>
            <person name="Pelletier E."/>
            <person name="Niang G."/>
            <person name="Scheremetjew M."/>
            <person name="Finn R."/>
            <person name="Kale V."/>
            <person name="Holt S."/>
            <person name="Cochrane G."/>
            <person name="Meng A."/>
            <person name="Brown T."/>
            <person name="Cohen L."/>
        </authorList>
    </citation>
    <scope>NUCLEOTIDE SEQUENCE</scope>
    <source>
        <strain evidence="7">CCAP979/52</strain>
    </source>
</reference>